<accession>A0A6B0SXY4</accession>
<reference evidence="2 3" key="1">
    <citation type="submission" date="2019-12" db="EMBL/GenBank/DDBJ databases">
        <title>Isolation and characterization of three novel carbon monoxide-oxidizing members of Halobacteria from salione crusts and soils.</title>
        <authorList>
            <person name="Myers M.R."/>
            <person name="King G.M."/>
        </authorList>
    </citation>
    <scope>NUCLEOTIDE SEQUENCE [LARGE SCALE GENOMIC DNA]</scope>
    <source>
        <strain evidence="2 3">WSA2</strain>
    </source>
</reference>
<feature type="region of interest" description="Disordered" evidence="1">
    <location>
        <begin position="22"/>
        <end position="42"/>
    </location>
</feature>
<dbReference type="EMBL" id="WUUS01000005">
    <property type="protein sequence ID" value="MXR41503.1"/>
    <property type="molecule type" value="Genomic_DNA"/>
</dbReference>
<evidence type="ECO:0000256" key="1">
    <source>
        <dbReference type="SAM" id="MobiDB-lite"/>
    </source>
</evidence>
<dbReference type="PANTHER" id="PTHR17985">
    <property type="entry name" value="SER/THR-RICH PROTEIN T10 IN DGCR REGION"/>
    <property type="match status" value="1"/>
</dbReference>
<name>A0A6B0SXY4_9EURY</name>
<dbReference type="Pfam" id="PF05742">
    <property type="entry name" value="TANGO2"/>
    <property type="match status" value="1"/>
</dbReference>
<comment type="caution">
    <text evidence="2">The sequence shown here is derived from an EMBL/GenBank/DDBJ whole genome shotgun (WGS) entry which is preliminary data.</text>
</comment>
<dbReference type="RefSeq" id="WP_159666046.1">
    <property type="nucleotide sequence ID" value="NZ_WUUS01000005.1"/>
</dbReference>
<dbReference type="OrthoDB" id="312503at2157"/>
<dbReference type="AlphaFoldDB" id="A0A6B0SXY4"/>
<proteinExistence type="predicted"/>
<dbReference type="InterPro" id="IPR008551">
    <property type="entry name" value="TANGO2"/>
</dbReference>
<protein>
    <recommendedName>
        <fullName evidence="4">Transport and Golgi organisation 2</fullName>
    </recommendedName>
</protein>
<dbReference type="PANTHER" id="PTHR17985:SF8">
    <property type="entry name" value="TRANSPORT AND GOLGI ORGANIZATION PROTEIN 2 HOMOLOG"/>
    <property type="match status" value="1"/>
</dbReference>
<evidence type="ECO:0008006" key="4">
    <source>
        <dbReference type="Google" id="ProtNLM"/>
    </source>
</evidence>
<evidence type="ECO:0000313" key="2">
    <source>
        <dbReference type="EMBL" id="MXR41503.1"/>
    </source>
</evidence>
<keyword evidence="3" id="KW-1185">Reference proteome</keyword>
<sequence length="246" mass="26486">MCTLTLAWRAFDDAPVVVAANRDESYGRPSEPPADRSDGVIAPRDAKAGGTWMGVTRDGLFVGITNRWVEGLAGERSRGLLVDDCLHAGSAENAAGHVGESCREHEYDGFNLVLADATTALLLEWDGKLSVTEFRPGVHVVGNTGYDGHYFEPPARPDAGPAEARNATRLRRELTPRRGESADAWLDRAGSALGDHAFDVCVHDEARGFGTVSSTLIRVGADGSIRYDHADGPPCETPFERVDVDR</sequence>
<evidence type="ECO:0000313" key="3">
    <source>
        <dbReference type="Proteomes" id="UP000437065"/>
    </source>
</evidence>
<dbReference type="Gene3D" id="3.60.60.10">
    <property type="entry name" value="Penicillin V Acylase, Chain A"/>
    <property type="match status" value="1"/>
</dbReference>
<dbReference type="Proteomes" id="UP000437065">
    <property type="component" value="Unassembled WGS sequence"/>
</dbReference>
<organism evidence="2 3">
    <name type="scientific">Halobaculum saliterrae</name>
    <dbReference type="NCBI Taxonomy" id="2073113"/>
    <lineage>
        <taxon>Archaea</taxon>
        <taxon>Methanobacteriati</taxon>
        <taxon>Methanobacteriota</taxon>
        <taxon>Stenosarchaea group</taxon>
        <taxon>Halobacteria</taxon>
        <taxon>Halobacteriales</taxon>
        <taxon>Haloferacaceae</taxon>
        <taxon>Halobaculum</taxon>
    </lineage>
</organism>
<gene>
    <name evidence="2" type="ORF">GRX01_09150</name>
</gene>